<comment type="caution">
    <text evidence="1">The sequence shown here is derived from an EMBL/GenBank/DDBJ whole genome shotgun (WGS) entry which is preliminary data.</text>
</comment>
<name>A0ABR1ERS9_NECAM</name>
<dbReference type="Proteomes" id="UP001303046">
    <property type="component" value="Unassembled WGS sequence"/>
</dbReference>
<protein>
    <submittedName>
        <fullName evidence="1">Uncharacterized protein</fullName>
    </submittedName>
</protein>
<evidence type="ECO:0000313" key="1">
    <source>
        <dbReference type="EMBL" id="KAK6765337.1"/>
    </source>
</evidence>
<reference evidence="1 2" key="1">
    <citation type="submission" date="2023-08" db="EMBL/GenBank/DDBJ databases">
        <title>A Necator americanus chromosomal reference genome.</title>
        <authorList>
            <person name="Ilik V."/>
            <person name="Petrzelkova K.J."/>
            <person name="Pardy F."/>
            <person name="Fuh T."/>
            <person name="Niatou-Singa F.S."/>
            <person name="Gouil Q."/>
            <person name="Baker L."/>
            <person name="Ritchie M.E."/>
            <person name="Jex A.R."/>
            <person name="Gazzola D."/>
            <person name="Li H."/>
            <person name="Toshio Fujiwara R."/>
            <person name="Zhan B."/>
            <person name="Aroian R.V."/>
            <person name="Pafco B."/>
            <person name="Schwarz E.M."/>
        </authorList>
    </citation>
    <scope>NUCLEOTIDE SEQUENCE [LARGE SCALE GENOMIC DNA]</scope>
    <source>
        <strain evidence="1 2">Aroian</strain>
        <tissue evidence="1">Whole animal</tissue>
    </source>
</reference>
<proteinExistence type="predicted"/>
<evidence type="ECO:0000313" key="2">
    <source>
        <dbReference type="Proteomes" id="UP001303046"/>
    </source>
</evidence>
<dbReference type="Pfam" id="PF03564">
    <property type="entry name" value="DUF1759"/>
    <property type="match status" value="1"/>
</dbReference>
<accession>A0ABR1ERS9</accession>
<gene>
    <name evidence="1" type="primary">Necator_chrX.g25478</name>
    <name evidence="1" type="ORF">RB195_025312</name>
</gene>
<organism evidence="1 2">
    <name type="scientific">Necator americanus</name>
    <name type="common">Human hookworm</name>
    <dbReference type="NCBI Taxonomy" id="51031"/>
    <lineage>
        <taxon>Eukaryota</taxon>
        <taxon>Metazoa</taxon>
        <taxon>Ecdysozoa</taxon>
        <taxon>Nematoda</taxon>
        <taxon>Chromadorea</taxon>
        <taxon>Rhabditida</taxon>
        <taxon>Rhabditina</taxon>
        <taxon>Rhabditomorpha</taxon>
        <taxon>Strongyloidea</taxon>
        <taxon>Ancylostomatidae</taxon>
        <taxon>Bunostominae</taxon>
        <taxon>Necator</taxon>
    </lineage>
</organism>
<dbReference type="InterPro" id="IPR005312">
    <property type="entry name" value="DUF1759"/>
</dbReference>
<dbReference type="EMBL" id="JAVFWL010000006">
    <property type="protein sequence ID" value="KAK6765337.1"/>
    <property type="molecule type" value="Genomic_DNA"/>
</dbReference>
<sequence>MLLLKDSLRGRAEMAIKGIQLVPQNYKWMIDELKKKFGIKPTNPAKIVQKLVDMHRANGTAESCITAYDKIRMLVNQLVSAGQDIRYMQDAMWTEKILDKFPYNIVENALTTIQNQEVHQWK</sequence>
<keyword evidence="2" id="KW-1185">Reference proteome</keyword>